<proteinExistence type="predicted"/>
<dbReference type="RefSeq" id="WP_290140424.1">
    <property type="nucleotide sequence ID" value="NZ_CP101620.1"/>
</dbReference>
<dbReference type="EMBL" id="CP101620">
    <property type="protein sequence ID" value="UTY39372.1"/>
    <property type="molecule type" value="Genomic_DNA"/>
</dbReference>
<gene>
    <name evidence="1" type="ORF">NMU03_00625</name>
</gene>
<evidence type="ECO:0000313" key="1">
    <source>
        <dbReference type="EMBL" id="UTY39372.1"/>
    </source>
</evidence>
<accession>A0ABY5I1X6</accession>
<keyword evidence="2" id="KW-1185">Reference proteome</keyword>
<sequence length="140" mass="16048">MMLANARATFLIELPDAQAATIPYCYPTWKSFVGKPLTKLNEQGKENRIEYGGELWKVRNDIPVVLENQAPGIETAALYERIDIEHAGTLEDPIPYDQTMTVYKGKYYIENEKIYKCIRDSEQPLYATCESLVGNYFELV</sequence>
<name>A0ABY5I1X6_9FIRM</name>
<organism evidence="1 2">
    <name type="scientific">Allocoprobacillus halotolerans</name>
    <dbReference type="NCBI Taxonomy" id="2944914"/>
    <lineage>
        <taxon>Bacteria</taxon>
        <taxon>Bacillati</taxon>
        <taxon>Bacillota</taxon>
        <taxon>Erysipelotrichia</taxon>
        <taxon>Erysipelotrichales</taxon>
        <taxon>Erysipelotrichaceae</taxon>
        <taxon>Allocoprobacillus</taxon>
    </lineage>
</organism>
<protein>
    <submittedName>
        <fullName evidence="1">Uncharacterized protein</fullName>
    </submittedName>
</protein>
<dbReference type="Proteomes" id="UP001060112">
    <property type="component" value="Chromosome"/>
</dbReference>
<reference evidence="1" key="1">
    <citation type="submission" date="2022-07" db="EMBL/GenBank/DDBJ databases">
        <title>Faecal culturing of patients with breast cancer.</title>
        <authorList>
            <person name="Teng N.M.Y."/>
            <person name="Kiu R."/>
            <person name="Evans R."/>
            <person name="Baker D.J."/>
            <person name="Zenner C."/>
            <person name="Robinson S.D."/>
            <person name="Hall L.J."/>
        </authorList>
    </citation>
    <scope>NUCLEOTIDE SEQUENCE</scope>
    <source>
        <strain evidence="1">LH1062</strain>
    </source>
</reference>
<evidence type="ECO:0000313" key="2">
    <source>
        <dbReference type="Proteomes" id="UP001060112"/>
    </source>
</evidence>